<protein>
    <submittedName>
        <fullName evidence="2">Uncharacterized protein</fullName>
    </submittedName>
</protein>
<dbReference type="PROSITE" id="PS51257">
    <property type="entry name" value="PROKAR_LIPOPROTEIN"/>
    <property type="match status" value="1"/>
</dbReference>
<reference evidence="2" key="1">
    <citation type="submission" date="2020-04" db="EMBL/GenBank/DDBJ databases">
        <title>Genome Assembly and Annotation of Botryosphaeria dothidea sdau 11-99, a Latent Pathogen of Apple Fruit Ring Rot in China.</title>
        <authorList>
            <person name="Yu C."/>
            <person name="Diao Y."/>
            <person name="Lu Q."/>
            <person name="Zhao J."/>
            <person name="Cui S."/>
            <person name="Peng C."/>
            <person name="He B."/>
            <person name="Liu H."/>
        </authorList>
    </citation>
    <scope>NUCLEOTIDE SEQUENCE [LARGE SCALE GENOMIC DNA]</scope>
    <source>
        <strain evidence="2">Sdau11-99</strain>
    </source>
</reference>
<name>A0A8H4IKZ5_9PEZI</name>
<sequence length="73" mass="7520">MKFQTLSLLALVGLASAACYQDNYPQSSIPETCTTANGAAGSVMNCDEDTATAKNCDDGGASIYLAPTYCCPT</sequence>
<dbReference type="AlphaFoldDB" id="A0A8H4IKZ5"/>
<evidence type="ECO:0000313" key="3">
    <source>
        <dbReference type="Proteomes" id="UP000572817"/>
    </source>
</evidence>
<feature type="signal peptide" evidence="1">
    <location>
        <begin position="1"/>
        <end position="17"/>
    </location>
</feature>
<keyword evidence="1" id="KW-0732">Signal</keyword>
<evidence type="ECO:0000256" key="1">
    <source>
        <dbReference type="SAM" id="SignalP"/>
    </source>
</evidence>
<dbReference type="Proteomes" id="UP000572817">
    <property type="component" value="Unassembled WGS sequence"/>
</dbReference>
<accession>A0A8H4IKZ5</accession>
<comment type="caution">
    <text evidence="2">The sequence shown here is derived from an EMBL/GenBank/DDBJ whole genome shotgun (WGS) entry which is preliminary data.</text>
</comment>
<dbReference type="EMBL" id="WWBZ02000073">
    <property type="protein sequence ID" value="KAF4302179.1"/>
    <property type="molecule type" value="Genomic_DNA"/>
</dbReference>
<keyword evidence="3" id="KW-1185">Reference proteome</keyword>
<evidence type="ECO:0000313" key="2">
    <source>
        <dbReference type="EMBL" id="KAF4302179.1"/>
    </source>
</evidence>
<feature type="chain" id="PRO_5034462951" evidence="1">
    <location>
        <begin position="18"/>
        <end position="73"/>
    </location>
</feature>
<organism evidence="2 3">
    <name type="scientific">Botryosphaeria dothidea</name>
    <dbReference type="NCBI Taxonomy" id="55169"/>
    <lineage>
        <taxon>Eukaryota</taxon>
        <taxon>Fungi</taxon>
        <taxon>Dikarya</taxon>
        <taxon>Ascomycota</taxon>
        <taxon>Pezizomycotina</taxon>
        <taxon>Dothideomycetes</taxon>
        <taxon>Dothideomycetes incertae sedis</taxon>
        <taxon>Botryosphaeriales</taxon>
        <taxon>Botryosphaeriaceae</taxon>
        <taxon>Botryosphaeria</taxon>
    </lineage>
</organism>
<gene>
    <name evidence="2" type="ORF">GTA08_BOTSDO09670</name>
</gene>
<proteinExistence type="predicted"/>